<name>A0A0C9WLS1_9AGAR</name>
<dbReference type="HOGENOM" id="CLU_2606418_0_0_1"/>
<dbReference type="Proteomes" id="UP000054477">
    <property type="component" value="Unassembled WGS sequence"/>
</dbReference>
<protein>
    <submittedName>
        <fullName evidence="1">Uncharacterized protein</fullName>
    </submittedName>
</protein>
<gene>
    <name evidence="1" type="ORF">K443DRAFT_15135</name>
</gene>
<dbReference type="EMBL" id="KN839158">
    <property type="protein sequence ID" value="KIJ90545.1"/>
    <property type="molecule type" value="Genomic_DNA"/>
</dbReference>
<proteinExistence type="predicted"/>
<organism evidence="1 2">
    <name type="scientific">Laccaria amethystina LaAM-08-1</name>
    <dbReference type="NCBI Taxonomy" id="1095629"/>
    <lineage>
        <taxon>Eukaryota</taxon>
        <taxon>Fungi</taxon>
        <taxon>Dikarya</taxon>
        <taxon>Basidiomycota</taxon>
        <taxon>Agaricomycotina</taxon>
        <taxon>Agaricomycetes</taxon>
        <taxon>Agaricomycetidae</taxon>
        <taxon>Agaricales</taxon>
        <taxon>Agaricineae</taxon>
        <taxon>Hydnangiaceae</taxon>
        <taxon>Laccaria</taxon>
    </lineage>
</organism>
<dbReference type="AlphaFoldDB" id="A0A0C9WLS1"/>
<reference evidence="2" key="2">
    <citation type="submission" date="2015-01" db="EMBL/GenBank/DDBJ databases">
        <title>Evolutionary Origins and Diversification of the Mycorrhizal Mutualists.</title>
        <authorList>
            <consortium name="DOE Joint Genome Institute"/>
            <consortium name="Mycorrhizal Genomics Consortium"/>
            <person name="Kohler A."/>
            <person name="Kuo A."/>
            <person name="Nagy L.G."/>
            <person name="Floudas D."/>
            <person name="Copeland A."/>
            <person name="Barry K.W."/>
            <person name="Cichocki N."/>
            <person name="Veneault-Fourrey C."/>
            <person name="LaButti K."/>
            <person name="Lindquist E.A."/>
            <person name="Lipzen A."/>
            <person name="Lundell T."/>
            <person name="Morin E."/>
            <person name="Murat C."/>
            <person name="Riley R."/>
            <person name="Ohm R."/>
            <person name="Sun H."/>
            <person name="Tunlid A."/>
            <person name="Henrissat B."/>
            <person name="Grigoriev I.V."/>
            <person name="Hibbett D.S."/>
            <person name="Martin F."/>
        </authorList>
    </citation>
    <scope>NUCLEOTIDE SEQUENCE [LARGE SCALE GENOMIC DNA]</scope>
    <source>
        <strain evidence="2">LaAM-08-1</strain>
    </source>
</reference>
<accession>A0A0C9WLS1</accession>
<keyword evidence="2" id="KW-1185">Reference proteome</keyword>
<evidence type="ECO:0000313" key="2">
    <source>
        <dbReference type="Proteomes" id="UP000054477"/>
    </source>
</evidence>
<evidence type="ECO:0000313" key="1">
    <source>
        <dbReference type="EMBL" id="KIJ90545.1"/>
    </source>
</evidence>
<sequence length="79" mass="8831">MRPLKSSSVKVWLEEDGVNLQSFALVSTPAVMDIVTDFQRLRVLISLRVPIDYAYTLAYASPSLTRTFPLALPLANHIL</sequence>
<reference evidence="1 2" key="1">
    <citation type="submission" date="2014-04" db="EMBL/GenBank/DDBJ databases">
        <authorList>
            <consortium name="DOE Joint Genome Institute"/>
            <person name="Kuo A."/>
            <person name="Kohler A."/>
            <person name="Nagy L.G."/>
            <person name="Floudas D."/>
            <person name="Copeland A."/>
            <person name="Barry K.W."/>
            <person name="Cichocki N."/>
            <person name="Veneault-Fourrey C."/>
            <person name="LaButti K."/>
            <person name="Lindquist E.A."/>
            <person name="Lipzen A."/>
            <person name="Lundell T."/>
            <person name="Morin E."/>
            <person name="Murat C."/>
            <person name="Sun H."/>
            <person name="Tunlid A."/>
            <person name="Henrissat B."/>
            <person name="Grigoriev I.V."/>
            <person name="Hibbett D.S."/>
            <person name="Martin F."/>
            <person name="Nordberg H.P."/>
            <person name="Cantor M.N."/>
            <person name="Hua S.X."/>
        </authorList>
    </citation>
    <scope>NUCLEOTIDE SEQUENCE [LARGE SCALE GENOMIC DNA]</scope>
    <source>
        <strain evidence="1 2">LaAM-08-1</strain>
    </source>
</reference>